<organism evidence="2 3">
    <name type="scientific">Tindallia californiensis</name>
    <dbReference type="NCBI Taxonomy" id="159292"/>
    <lineage>
        <taxon>Bacteria</taxon>
        <taxon>Bacillati</taxon>
        <taxon>Bacillota</taxon>
        <taxon>Clostridia</taxon>
        <taxon>Peptostreptococcales</taxon>
        <taxon>Tindalliaceae</taxon>
        <taxon>Tindallia</taxon>
    </lineage>
</organism>
<keyword evidence="3" id="KW-1185">Reference proteome</keyword>
<name>A0A1H3K1S5_9FIRM</name>
<dbReference type="Pfam" id="PF18167">
    <property type="entry name" value="Sa_NUDIX"/>
    <property type="match status" value="1"/>
</dbReference>
<dbReference type="OrthoDB" id="791606at2"/>
<dbReference type="EMBL" id="FNPV01000002">
    <property type="protein sequence ID" value="SDY45464.1"/>
    <property type="molecule type" value="Genomic_DNA"/>
</dbReference>
<sequence length="299" mass="34567">MKIIKMLFLLLISVGAATCAILSELKSIPVGPMLGSLISGISIPYLIPSIIDLTDNENWKSSQRKLNRAGILQKNTIIRISFAYLFRIKVDGKYLLVRNGRTKKYQPVGGAYKFTQEEANYLRDNIPVENDDRIPVDRITKRDYRLLVKNEYLRKFVRRFNKTQHRENISNLSREFVEEMFSTEILDKSAFGALSYKFCGRHMTNVEYGSVFNHYELLLADIIEVQLSDAQEQLFKNLMGVDCNKYRFATADEIKSLGVKFRTNDLEDDIANHTPKILSENTDKLMRRNKHKETITVQP</sequence>
<evidence type="ECO:0000259" key="1">
    <source>
        <dbReference type="Pfam" id="PF18167"/>
    </source>
</evidence>
<proteinExistence type="predicted"/>
<gene>
    <name evidence="2" type="ORF">SAMN05192546_102173</name>
</gene>
<dbReference type="AlphaFoldDB" id="A0A1H3K1S5"/>
<feature type="domain" description="CD-NTase-associated protein 16 NUDIX" evidence="1">
    <location>
        <begin position="78"/>
        <end position="278"/>
    </location>
</feature>
<evidence type="ECO:0000313" key="2">
    <source>
        <dbReference type="EMBL" id="SDY45464.1"/>
    </source>
</evidence>
<evidence type="ECO:0000313" key="3">
    <source>
        <dbReference type="Proteomes" id="UP000199230"/>
    </source>
</evidence>
<dbReference type="RefSeq" id="WP_093310949.1">
    <property type="nucleotide sequence ID" value="NZ_FNPV01000002.1"/>
</dbReference>
<protein>
    <recommendedName>
        <fullName evidence="1">CD-NTase-associated protein 16 NUDIX domain-containing protein</fullName>
    </recommendedName>
</protein>
<dbReference type="STRING" id="159292.SAMN05192546_102173"/>
<dbReference type="Proteomes" id="UP000199230">
    <property type="component" value="Unassembled WGS sequence"/>
</dbReference>
<accession>A0A1H3K1S5</accession>
<dbReference type="InterPro" id="IPR040829">
    <property type="entry name" value="Cap16_NUDIX"/>
</dbReference>
<reference evidence="2 3" key="1">
    <citation type="submission" date="2016-10" db="EMBL/GenBank/DDBJ databases">
        <authorList>
            <person name="de Groot N.N."/>
        </authorList>
    </citation>
    <scope>NUCLEOTIDE SEQUENCE [LARGE SCALE GENOMIC DNA]</scope>
    <source>
        <strain evidence="2 3">APO</strain>
    </source>
</reference>